<dbReference type="GO" id="GO:0043531">
    <property type="term" value="F:ADP binding"/>
    <property type="evidence" value="ECO:0007669"/>
    <property type="project" value="InterPro"/>
</dbReference>
<evidence type="ECO:0000256" key="2">
    <source>
        <dbReference type="SAM" id="MobiDB-lite"/>
    </source>
</evidence>
<dbReference type="InterPro" id="IPR019734">
    <property type="entry name" value="TPR_rpt"/>
</dbReference>
<gene>
    <name evidence="5" type="ORF">KVT40_003214</name>
</gene>
<dbReference type="InterPro" id="IPR053137">
    <property type="entry name" value="NLR-like"/>
</dbReference>
<dbReference type="PANTHER" id="PTHR46082:SF6">
    <property type="entry name" value="AAA+ ATPASE DOMAIN-CONTAINING PROTEIN-RELATED"/>
    <property type="match status" value="1"/>
</dbReference>
<keyword evidence="1" id="KW-0802">TPR repeat</keyword>
<dbReference type="Gene3D" id="1.25.40.10">
    <property type="entry name" value="Tetratricopeptide repeat domain"/>
    <property type="match status" value="2"/>
</dbReference>
<reference evidence="5" key="1">
    <citation type="submission" date="2021-07" db="EMBL/GenBank/DDBJ databases">
        <title>Elsinoe batatas strain:CRI-CJ2 Genome sequencing and assembly.</title>
        <authorList>
            <person name="Huang L."/>
        </authorList>
    </citation>
    <scope>NUCLEOTIDE SEQUENCE</scope>
    <source>
        <strain evidence="5">CRI-CJ2</strain>
    </source>
</reference>
<evidence type="ECO:0000313" key="5">
    <source>
        <dbReference type="EMBL" id="KAG8629349.1"/>
    </source>
</evidence>
<dbReference type="Pfam" id="PF00931">
    <property type="entry name" value="NB-ARC"/>
    <property type="match status" value="1"/>
</dbReference>
<dbReference type="SUPFAM" id="SSF48452">
    <property type="entry name" value="TPR-like"/>
    <property type="match status" value="2"/>
</dbReference>
<feature type="repeat" description="TPR" evidence="1">
    <location>
        <begin position="1278"/>
        <end position="1311"/>
    </location>
</feature>
<proteinExistence type="predicted"/>
<dbReference type="SMART" id="SM00028">
    <property type="entry name" value="TPR"/>
    <property type="match status" value="4"/>
</dbReference>
<dbReference type="PROSITE" id="PS50005">
    <property type="entry name" value="TPR"/>
    <property type="match status" value="1"/>
</dbReference>
<dbReference type="InterPro" id="IPR002182">
    <property type="entry name" value="NB-ARC"/>
</dbReference>
<dbReference type="InterPro" id="IPR035994">
    <property type="entry name" value="Nucleoside_phosphorylase_sf"/>
</dbReference>
<feature type="domain" description="Nucleoside phosphorylase" evidence="4">
    <location>
        <begin position="14"/>
        <end position="155"/>
    </location>
</feature>
<evidence type="ECO:0000259" key="4">
    <source>
        <dbReference type="Pfam" id="PF01048"/>
    </source>
</evidence>
<dbReference type="OrthoDB" id="20872at2759"/>
<feature type="region of interest" description="Disordered" evidence="2">
    <location>
        <begin position="712"/>
        <end position="741"/>
    </location>
</feature>
<sequence length="1409" mass="156818">MPPLKSPDSQAFQLAIICALPLEADAVLRTFEQVFDSAHAVPGDNNTYTCGVVSGHNAVVVHMPGMGTVTAASVTAKLSISYPSISLVVIAGVCGGVPYDKSESRQIFLGDLIISTSVVQYDHGRQHPAGFQRHRHVDQVLGRPDARLRGLISKLRASQLRTDMEIAMASKLQLLQNDQHGVTWPTMEDDLLFDSAHLHKHHSSSRVNVLCATCASSVSAICTDAPSLPCASLSCSEGKYQTRSMREVTRISSVSRTPSVHFGAIGSSSVLMRSGADRDAMAIEDGIIGWEMEGAGAWDNVTSCIIIKGVCDYADSHKNKRWQRYAATVSAYGINAFLKYWTSSQTALQTSEATPESHDSAVFVNSAQRDHHSSSGCQHWMVPRPASAIFTGREDVISSIISILRDQLRESFPSSPCRILLYGMAGIGKSEICLQIANKMRQSFWGIFWVDVSSHERAKADYQAVASRIGKPSDTISGVLTELDNERRPWLLILDNADEAMQDYQIYLPTGYNGCTMITSRLRDPQRLAATDNIPELQELSVEAAEQLLFTTAGISNADREAQRSDAQTICAALGHHPLAIMQAGFYVALEGCPLARYFARIGRRPSRVIQQTPEQGISNYQNVYLSFENTLKQLLSSCSGDQQLFEDLLSTLALFSTASIPIQIFRDAHTVASRIYESPVQSQNVHRLTAWHAETLLALLTTTDAAPWRASDTVTRSSSRIMLSRSGSKPQTKSPPRYDGQRIRETVAALSSSSFLTRNFKVDSPSVSLHTLVRYWLNSRLSKKDKHDAWIRAACLVASTCTAPDDLDTWTNLEIELESHAKALLSHKVDFIFYRKAPEHVVCLVYRLLRIILSDDHRNEDSYTNLIEQTLDKIGRKPDRASIDYWRLYRMLAEEYSKDSRHKESITIWLSIVSCLERSSSLNTDHQADGLMQAQVSLARAYRRYGTPEKSSSLLETVVKRQSRSKRPDDARILDLQRDLAVSYMESGHSSRGIALMLLVVAELRSKYQSSHPDFLNAQLQLGKAYIDVGRTAEAVEILTAVSQSRNLTRYRGRAIEDDSYYHLARALLRINRPAEALKLLKQIQTERSVYISHPDSSDILVSGEIAKCLTALRKHEEACKLFIDILDTQHDLARPIKSHIEQLQDDAVDTFLQNSSIPRVLTLAIKLLERRLSTMLQQQRGNTDVIVRMRYRLAEAYRLDSQNSQAVRLYKSVLEAAADLDSPDPEYTLKCRYGLGRCLVAQGQSASAKEAIPHLRYYIRKLEDGAAHDSTSTEGIDALYDLSESYHLAKRFRDAVNALEEAVDRDPTSVYAANPRRLEMFKDTVSGLIARGSTGRAADLLARCLNTASPGSNHIKESHFANEAVSAYRTRVKQSITDLKQQFMDQVAAQHDAQSQSTTSDLDESDE</sequence>
<dbReference type="Proteomes" id="UP000809789">
    <property type="component" value="Unassembled WGS sequence"/>
</dbReference>
<keyword evidence="6" id="KW-1185">Reference proteome</keyword>
<dbReference type="Pfam" id="PF13174">
    <property type="entry name" value="TPR_6"/>
    <property type="match status" value="1"/>
</dbReference>
<accession>A0A8K0L6E9</accession>
<dbReference type="Gene3D" id="3.40.50.300">
    <property type="entry name" value="P-loop containing nucleotide triphosphate hydrolases"/>
    <property type="match status" value="1"/>
</dbReference>
<dbReference type="Gene3D" id="3.40.50.1580">
    <property type="entry name" value="Nucleoside phosphorylase domain"/>
    <property type="match status" value="1"/>
</dbReference>
<name>A0A8K0L6E9_9PEZI</name>
<feature type="region of interest" description="Disordered" evidence="2">
    <location>
        <begin position="1389"/>
        <end position="1409"/>
    </location>
</feature>
<dbReference type="SUPFAM" id="SSF53167">
    <property type="entry name" value="Purine and uridine phosphorylases"/>
    <property type="match status" value="1"/>
</dbReference>
<dbReference type="SUPFAM" id="SSF52540">
    <property type="entry name" value="P-loop containing nucleoside triphosphate hydrolases"/>
    <property type="match status" value="1"/>
</dbReference>
<dbReference type="InterPro" id="IPR027417">
    <property type="entry name" value="P-loop_NTPase"/>
</dbReference>
<dbReference type="Pfam" id="PF01048">
    <property type="entry name" value="PNP_UDP_1"/>
    <property type="match status" value="1"/>
</dbReference>
<evidence type="ECO:0000313" key="6">
    <source>
        <dbReference type="Proteomes" id="UP000809789"/>
    </source>
</evidence>
<comment type="caution">
    <text evidence="5">The sequence shown here is derived from an EMBL/GenBank/DDBJ whole genome shotgun (WGS) entry which is preliminary data.</text>
</comment>
<dbReference type="GO" id="GO:0003824">
    <property type="term" value="F:catalytic activity"/>
    <property type="evidence" value="ECO:0007669"/>
    <property type="project" value="InterPro"/>
</dbReference>
<dbReference type="PANTHER" id="PTHR46082">
    <property type="entry name" value="ATP/GTP-BINDING PROTEIN-RELATED"/>
    <property type="match status" value="1"/>
</dbReference>
<evidence type="ECO:0000259" key="3">
    <source>
        <dbReference type="Pfam" id="PF00931"/>
    </source>
</evidence>
<organism evidence="5 6">
    <name type="scientific">Elsinoe batatas</name>
    <dbReference type="NCBI Taxonomy" id="2601811"/>
    <lineage>
        <taxon>Eukaryota</taxon>
        <taxon>Fungi</taxon>
        <taxon>Dikarya</taxon>
        <taxon>Ascomycota</taxon>
        <taxon>Pezizomycotina</taxon>
        <taxon>Dothideomycetes</taxon>
        <taxon>Dothideomycetidae</taxon>
        <taxon>Myriangiales</taxon>
        <taxon>Elsinoaceae</taxon>
        <taxon>Elsinoe</taxon>
    </lineage>
</organism>
<dbReference type="EMBL" id="JAESVG020000003">
    <property type="protein sequence ID" value="KAG8629349.1"/>
    <property type="molecule type" value="Genomic_DNA"/>
</dbReference>
<evidence type="ECO:0000256" key="1">
    <source>
        <dbReference type="PROSITE-ProRule" id="PRU00339"/>
    </source>
</evidence>
<dbReference type="InterPro" id="IPR000845">
    <property type="entry name" value="Nucleoside_phosphorylase_d"/>
</dbReference>
<dbReference type="GO" id="GO:0009116">
    <property type="term" value="P:nucleoside metabolic process"/>
    <property type="evidence" value="ECO:0007669"/>
    <property type="project" value="InterPro"/>
</dbReference>
<feature type="compositionally biased region" description="Low complexity" evidence="2">
    <location>
        <begin position="717"/>
        <end position="729"/>
    </location>
</feature>
<feature type="domain" description="NB-ARC" evidence="3">
    <location>
        <begin position="418"/>
        <end position="549"/>
    </location>
</feature>
<dbReference type="InterPro" id="IPR011990">
    <property type="entry name" value="TPR-like_helical_dom_sf"/>
</dbReference>
<protein>
    <submittedName>
        <fullName evidence="5">Uncharacterized protein</fullName>
    </submittedName>
</protein>